<dbReference type="SUPFAM" id="SSF141571">
    <property type="entry name" value="Pentapeptide repeat-like"/>
    <property type="match status" value="1"/>
</dbReference>
<dbReference type="EMBL" id="JBBDGM010000001">
    <property type="protein sequence ID" value="MEJ1086862.1"/>
    <property type="molecule type" value="Genomic_DNA"/>
</dbReference>
<proteinExistence type="predicted"/>
<evidence type="ECO:0000313" key="3">
    <source>
        <dbReference type="Proteomes" id="UP001371224"/>
    </source>
</evidence>
<protein>
    <submittedName>
        <fullName evidence="2">Pentapeptide repeat-containing protein</fullName>
    </submittedName>
</protein>
<dbReference type="Gene3D" id="2.160.20.80">
    <property type="entry name" value="E3 ubiquitin-protein ligase SopA"/>
    <property type="match status" value="1"/>
</dbReference>
<feature type="region of interest" description="Disordered" evidence="1">
    <location>
        <begin position="1"/>
        <end position="26"/>
    </location>
</feature>
<sequence>MARTSDSLITPRVSPPDLPDTLGTGTPSRATDLLAAEVALRGDVDLAHSSLEQCRLVADAESVDLTGSTLMDVEIVAPRVAALTMRDATVRRLRIAGGRIGTLDLSSARISELELADVRIDYLTFGAARTEDALIIGCTLRSLDVPHAELTRVRVEGSRAGEVDPRGMRATHVDLRGLDAEAFLDVNSLRGVTMSPFQVQLLAPVMAAGLGIRLRD</sequence>
<accession>A0ABU8L941</accession>
<dbReference type="RefSeq" id="WP_337330544.1">
    <property type="nucleotide sequence ID" value="NZ_JBBDGM010000001.1"/>
</dbReference>
<organism evidence="2 3">
    <name type="scientific">Microbacterium bandirmense</name>
    <dbReference type="NCBI Taxonomy" id="3122050"/>
    <lineage>
        <taxon>Bacteria</taxon>
        <taxon>Bacillati</taxon>
        <taxon>Actinomycetota</taxon>
        <taxon>Actinomycetes</taxon>
        <taxon>Micrococcales</taxon>
        <taxon>Microbacteriaceae</taxon>
        <taxon>Microbacterium</taxon>
    </lineage>
</organism>
<evidence type="ECO:0000313" key="2">
    <source>
        <dbReference type="EMBL" id="MEJ1086862.1"/>
    </source>
</evidence>
<evidence type="ECO:0000256" key="1">
    <source>
        <dbReference type="SAM" id="MobiDB-lite"/>
    </source>
</evidence>
<dbReference type="Proteomes" id="UP001371224">
    <property type="component" value="Unassembled WGS sequence"/>
</dbReference>
<comment type="caution">
    <text evidence="2">The sequence shown here is derived from an EMBL/GenBank/DDBJ whole genome shotgun (WGS) entry which is preliminary data.</text>
</comment>
<keyword evidence="3" id="KW-1185">Reference proteome</keyword>
<gene>
    <name evidence="2" type="ORF">WDU99_00860</name>
</gene>
<name>A0ABU8L941_9MICO</name>
<reference evidence="2 3" key="1">
    <citation type="submission" date="2024-02" db="EMBL/GenBank/DDBJ databases">
        <authorList>
            <person name="Saticioglu I.B."/>
        </authorList>
    </citation>
    <scope>NUCLEOTIDE SEQUENCE [LARGE SCALE GENOMIC DNA]</scope>
    <source>
        <strain evidence="2 3">Mu-80</strain>
    </source>
</reference>